<evidence type="ECO:0000256" key="10">
    <source>
        <dbReference type="ARBA" id="ARBA00038377"/>
    </source>
</evidence>
<comment type="similarity">
    <text evidence="10">Belongs to the MEGF family.</text>
</comment>
<evidence type="ECO:0000256" key="14">
    <source>
        <dbReference type="SAM" id="Phobius"/>
    </source>
</evidence>
<evidence type="ECO:0000256" key="3">
    <source>
        <dbReference type="ARBA" id="ARBA00022536"/>
    </source>
</evidence>
<dbReference type="InterPro" id="IPR052485">
    <property type="entry name" value="MEGF_diff_regulators"/>
</dbReference>
<evidence type="ECO:0000256" key="2">
    <source>
        <dbReference type="ARBA" id="ARBA00022475"/>
    </source>
</evidence>
<keyword evidence="18" id="KW-1185">Reference proteome</keyword>
<feature type="domain" description="EGF-like" evidence="15">
    <location>
        <begin position="203"/>
        <end position="238"/>
    </location>
</feature>
<gene>
    <name evidence="17" type="ORF">U0070_026992</name>
</gene>
<feature type="compositionally biased region" description="Basic and acidic residues" evidence="13">
    <location>
        <begin position="956"/>
        <end position="966"/>
    </location>
</feature>
<feature type="domain" description="EGF-like" evidence="15">
    <location>
        <begin position="387"/>
        <end position="422"/>
    </location>
</feature>
<protein>
    <recommendedName>
        <fullName evidence="19">Multiple EGF like domains 11</fullName>
    </recommendedName>
</protein>
<feature type="domain" description="EGF-like" evidence="15">
    <location>
        <begin position="74"/>
        <end position="109"/>
    </location>
</feature>
<dbReference type="PANTHER" id="PTHR24052:SF13">
    <property type="entry name" value="MULTIPLE EGF LIKE DOMAINS 11"/>
    <property type="match status" value="1"/>
</dbReference>
<sequence>GGGRKEKLRSVRGSNEVSMTPAALLDRVQDVNSPFCNYNEQALERRKSTASSHSRMKTPSGGEVCAIPCAAGTYGPNCSSVCSCSNGGTCSPVDGSCTCQEGWQGPDCSLPCPSGTWGLNCNETCACANGAACSPFDGSCACTPGWLGDSCELPCPAGTFGLNCSEHCDCSHADGCDPVTGHCCCLAGWTGIRCDSMCPPGRWGPNCSVPCSCENGGSCSPEDGSCECAPGFRGPLCQRRFLISHPLSPSQSEAVLECRRLAYGSQAAPRFVPSSPTLAPLSQVQGSASRYNQKYGPPDSLFLRSLSSLGGGTKKVTRPVVPYKLLTTISPPTPSVCPPGFYGHGCTQSCPLCVHSNGPCHHVSGICECLPGFSGALCNQVCAGGHFGQDCAQLCSCANNGTCNPIDGSCQCFPGWIGKDCSQACPSGFWGSACFHTCSCHNGASCSAEDGACHCTPGWTGLFCTQRCPAAFFGKDCGHICQCQNGASCDHITGKCTCRTGFTGRHCEQRCAPGTFGYGCQQLCECMNNATCDHVTGTCYCSPGFKGIRCDQGLSLPTAALMMDELNPYTKISPALGAERHSVGAVTGIILLLFLVVVLLGLFAWRRKRQKEKGRDLAPRVSYTPAMRMTSTDYSLSDLSQSSSHAQCFSNASYHTLACGGPATSQASTLDRNSPTKLSNKSLDRDTTGWTPYSYVNVLGPGNNGSSLSFLSLDSHFQISALEARYPPEDFYIELRHLSRHNEPHSPGTCGMDRRQNTYIMDKGFKDYMKESACSSSTCSLNSSENPYATIKDPPILTCKLPESSYVEMKSPVHMGSPYTDVPSLSTSNKNIYEVEPTVSVVQEGRGHNSSYIQNPYDLPRNSHIPGHYDLLPVRQSPAHGPSQDKQYPTILNNIFAVNFQKTADSRHKLALEQPYIIKCVSFWLPLSADSARNPSSSDSVQQREVHQNLSCSTKSCERKATKNQDRNGFQRPADDSSSHLDFNATQERKSKEVDCSQQLPQSASLTVLSLLAPNSKVRNTMLNTPETPPSTEKLSEQWPLPLW</sequence>
<feature type="compositionally biased region" description="Polar residues" evidence="13">
    <location>
        <begin position="1020"/>
        <end position="1033"/>
    </location>
</feature>
<organism evidence="17 18">
    <name type="scientific">Myodes glareolus</name>
    <name type="common">Bank vole</name>
    <name type="synonym">Clethrionomys glareolus</name>
    <dbReference type="NCBI Taxonomy" id="447135"/>
    <lineage>
        <taxon>Eukaryota</taxon>
        <taxon>Metazoa</taxon>
        <taxon>Chordata</taxon>
        <taxon>Craniata</taxon>
        <taxon>Vertebrata</taxon>
        <taxon>Euteleostomi</taxon>
        <taxon>Mammalia</taxon>
        <taxon>Eutheria</taxon>
        <taxon>Euarchontoglires</taxon>
        <taxon>Glires</taxon>
        <taxon>Rodentia</taxon>
        <taxon>Myomorpha</taxon>
        <taxon>Muroidea</taxon>
        <taxon>Cricetidae</taxon>
        <taxon>Arvicolinae</taxon>
        <taxon>Myodes</taxon>
    </lineage>
</organism>
<feature type="domain" description="EGF-like" evidence="15">
    <location>
        <begin position="516"/>
        <end position="551"/>
    </location>
</feature>
<evidence type="ECO:0000313" key="17">
    <source>
        <dbReference type="EMBL" id="KAK7832796.1"/>
    </source>
</evidence>
<keyword evidence="3 11" id="KW-0245">EGF-like domain</keyword>
<dbReference type="Gene3D" id="2.10.25.140">
    <property type="match status" value="1"/>
</dbReference>
<dbReference type="AlphaFoldDB" id="A0AAW0K2T3"/>
<evidence type="ECO:0008006" key="19">
    <source>
        <dbReference type="Google" id="ProtNLM"/>
    </source>
</evidence>
<dbReference type="Pfam" id="PF00053">
    <property type="entry name" value="EGF_laminin"/>
    <property type="match status" value="4"/>
</dbReference>
<dbReference type="SMART" id="SM00181">
    <property type="entry name" value="EGF"/>
    <property type="match status" value="9"/>
</dbReference>
<dbReference type="PANTHER" id="PTHR24052">
    <property type="entry name" value="DELTA-RELATED"/>
    <property type="match status" value="1"/>
</dbReference>
<dbReference type="PROSITE" id="PS50027">
    <property type="entry name" value="EGF_LAM_2"/>
    <property type="match status" value="1"/>
</dbReference>
<feature type="region of interest" description="Disordered" evidence="13">
    <location>
        <begin position="1020"/>
        <end position="1044"/>
    </location>
</feature>
<feature type="disulfide bond" evidence="11">
    <location>
        <begin position="541"/>
        <end position="550"/>
    </location>
</feature>
<dbReference type="FunFam" id="2.170.300.10:FF:000007">
    <property type="entry name" value="multiple epidermal growth factor-like domains protein 10"/>
    <property type="match status" value="1"/>
</dbReference>
<evidence type="ECO:0000256" key="9">
    <source>
        <dbReference type="ARBA" id="ARBA00023157"/>
    </source>
</evidence>
<dbReference type="GO" id="GO:0005886">
    <property type="term" value="C:plasma membrane"/>
    <property type="evidence" value="ECO:0007669"/>
    <property type="project" value="UniProtKB-SubCell"/>
</dbReference>
<keyword evidence="4 14" id="KW-0812">Transmembrane</keyword>
<dbReference type="PROSITE" id="PS00022">
    <property type="entry name" value="EGF_1"/>
    <property type="match status" value="8"/>
</dbReference>
<feature type="disulfide bond" evidence="11">
    <location>
        <begin position="498"/>
        <end position="507"/>
    </location>
</feature>
<proteinExistence type="inferred from homology"/>
<feature type="compositionally biased region" description="Polar residues" evidence="13">
    <location>
        <begin position="932"/>
        <end position="941"/>
    </location>
</feature>
<dbReference type="InterPro" id="IPR000742">
    <property type="entry name" value="EGF"/>
</dbReference>
<comment type="caution">
    <text evidence="17">The sequence shown here is derived from an EMBL/GenBank/DDBJ whole genome shotgun (WGS) entry which is preliminary data.</text>
</comment>
<feature type="domain" description="EGF-like" evidence="15">
    <location>
        <begin position="478"/>
        <end position="508"/>
    </location>
</feature>
<feature type="disulfide bond" evidence="11">
    <location>
        <begin position="99"/>
        <end position="108"/>
    </location>
</feature>
<comment type="caution">
    <text evidence="11">Lacks conserved residue(s) required for the propagation of feature annotation.</text>
</comment>
<keyword evidence="6" id="KW-0677">Repeat</keyword>
<evidence type="ECO:0000256" key="1">
    <source>
        <dbReference type="ARBA" id="ARBA00004162"/>
    </source>
</evidence>
<dbReference type="PRINTS" id="PR00011">
    <property type="entry name" value="EGFLAMININ"/>
</dbReference>
<dbReference type="FunFam" id="2.170.300.10:FF:000005">
    <property type="entry name" value="multiple epidermal growth factor-like domains protein 11"/>
    <property type="match status" value="1"/>
</dbReference>
<feature type="domain" description="Laminin EGF-like" evidence="16">
    <location>
        <begin position="481"/>
        <end position="522"/>
    </location>
</feature>
<keyword evidence="12" id="KW-0424">Laminin EGF-like domain</keyword>
<evidence type="ECO:0000256" key="4">
    <source>
        <dbReference type="ARBA" id="ARBA00022692"/>
    </source>
</evidence>
<feature type="non-terminal residue" evidence="17">
    <location>
        <position position="1"/>
    </location>
</feature>
<evidence type="ECO:0000259" key="15">
    <source>
        <dbReference type="PROSITE" id="PS50026"/>
    </source>
</evidence>
<keyword evidence="9 11" id="KW-1015">Disulfide bond</keyword>
<dbReference type="SMART" id="SM00180">
    <property type="entry name" value="EGF_Lam"/>
    <property type="match status" value="8"/>
</dbReference>
<dbReference type="PROSITE" id="PS50026">
    <property type="entry name" value="EGF_3"/>
    <property type="match status" value="5"/>
</dbReference>
<feature type="disulfide bond" evidence="11">
    <location>
        <begin position="412"/>
        <end position="421"/>
    </location>
</feature>
<evidence type="ECO:0000256" key="7">
    <source>
        <dbReference type="ARBA" id="ARBA00022989"/>
    </source>
</evidence>
<dbReference type="Gene3D" id="2.10.25.10">
    <property type="entry name" value="Laminin"/>
    <property type="match status" value="1"/>
</dbReference>
<dbReference type="Pfam" id="PF23106">
    <property type="entry name" value="EGF_Teneurin"/>
    <property type="match status" value="1"/>
</dbReference>
<feature type="region of interest" description="Disordered" evidence="13">
    <location>
        <begin position="932"/>
        <end position="998"/>
    </location>
</feature>
<keyword evidence="2" id="KW-1003">Cell membrane</keyword>
<evidence type="ECO:0000259" key="16">
    <source>
        <dbReference type="PROSITE" id="PS50027"/>
    </source>
</evidence>
<reference evidence="17 18" key="1">
    <citation type="journal article" date="2023" name="bioRxiv">
        <title>Conserved and derived expression patterns and positive selection on dental genes reveal complex evolutionary context of ever-growing rodent molars.</title>
        <authorList>
            <person name="Calamari Z.T."/>
            <person name="Song A."/>
            <person name="Cohen E."/>
            <person name="Akter M."/>
            <person name="Roy R.D."/>
            <person name="Hallikas O."/>
            <person name="Christensen M.M."/>
            <person name="Li P."/>
            <person name="Marangoni P."/>
            <person name="Jernvall J."/>
            <person name="Klein O.D."/>
        </authorList>
    </citation>
    <scope>NUCLEOTIDE SEQUENCE [LARGE SCALE GENOMIC DNA]</scope>
    <source>
        <strain evidence="17">V071</strain>
    </source>
</reference>
<dbReference type="EMBL" id="JBBHLL010000009">
    <property type="protein sequence ID" value="KAK7832796.1"/>
    <property type="molecule type" value="Genomic_DNA"/>
</dbReference>
<dbReference type="Gene3D" id="2.170.300.10">
    <property type="entry name" value="Tie2 ligand-binding domain superfamily"/>
    <property type="match status" value="2"/>
</dbReference>
<evidence type="ECO:0000256" key="5">
    <source>
        <dbReference type="ARBA" id="ARBA00022729"/>
    </source>
</evidence>
<evidence type="ECO:0000256" key="8">
    <source>
        <dbReference type="ARBA" id="ARBA00023136"/>
    </source>
</evidence>
<comment type="subcellular location">
    <subcellularLocation>
        <location evidence="1">Cell membrane</location>
        <topology evidence="1">Single-pass membrane protein</topology>
    </subcellularLocation>
</comment>
<feature type="disulfide bond" evidence="11">
    <location>
        <begin position="228"/>
        <end position="237"/>
    </location>
</feature>
<evidence type="ECO:0000256" key="6">
    <source>
        <dbReference type="ARBA" id="ARBA00022737"/>
    </source>
</evidence>
<evidence type="ECO:0000256" key="11">
    <source>
        <dbReference type="PROSITE-ProRule" id="PRU00076"/>
    </source>
</evidence>
<keyword evidence="8 14" id="KW-0472">Membrane</keyword>
<keyword evidence="5" id="KW-0732">Signal</keyword>
<evidence type="ECO:0000256" key="13">
    <source>
        <dbReference type="SAM" id="MobiDB-lite"/>
    </source>
</evidence>
<dbReference type="Proteomes" id="UP001488838">
    <property type="component" value="Unassembled WGS sequence"/>
</dbReference>
<evidence type="ECO:0000256" key="12">
    <source>
        <dbReference type="PROSITE-ProRule" id="PRU00460"/>
    </source>
</evidence>
<dbReference type="CDD" id="cd00055">
    <property type="entry name" value="EGF_Lam"/>
    <property type="match status" value="2"/>
</dbReference>
<feature type="transmembrane region" description="Helical" evidence="14">
    <location>
        <begin position="583"/>
        <end position="605"/>
    </location>
</feature>
<evidence type="ECO:0000313" key="18">
    <source>
        <dbReference type="Proteomes" id="UP001488838"/>
    </source>
</evidence>
<accession>A0AAW0K2T3</accession>
<keyword evidence="7 14" id="KW-1133">Transmembrane helix</keyword>
<name>A0AAW0K2T3_MYOGA</name>
<dbReference type="PROSITE" id="PS01186">
    <property type="entry name" value="EGF_2"/>
    <property type="match status" value="2"/>
</dbReference>
<dbReference type="InterPro" id="IPR002049">
    <property type="entry name" value="LE_dom"/>
</dbReference>